<dbReference type="GO" id="GO:0009350">
    <property type="term" value="C:ethanolamine ammonia-lyase complex"/>
    <property type="evidence" value="ECO:0007669"/>
    <property type="project" value="UniProtKB-UniRule"/>
</dbReference>
<sequence length="269" mass="28494">MTEPIDNRDPWHALRQFTAARIALGRTGISQPTAAQLDFQLAHARARDAVHLALDSEALARSIGAAWPEAGPCLTLHSAAASRHEYLQRPDLGRRLDEPSRALAAGARSGAGPRPHDVAFVAADGLSALAVAQNAAPFLAAMRDRLQGEHWSLAPPSVVLQGRVAVGDEVGELLGAKIVVVLIGERPGLSSPDSMGLYITWAPAVGLTDERRNCISNVRPAGLRYEDAAARLHYLLAEARTRQLTGVGLKDESGGLAALPQAGGRKFLL</sequence>
<keyword evidence="7" id="KW-1185">Reference proteome</keyword>
<comment type="pathway">
    <text evidence="5">Amine and polyamine degradation; ethanolamine degradation.</text>
</comment>
<accession>A0A6I3XPE2</accession>
<evidence type="ECO:0000313" key="7">
    <source>
        <dbReference type="Proteomes" id="UP000431684"/>
    </source>
</evidence>
<comment type="similarity">
    <text evidence="5">Belongs to the EutC family.</text>
</comment>
<dbReference type="PIRSF" id="PIRSF018982">
    <property type="entry name" value="EutC"/>
    <property type="match status" value="1"/>
</dbReference>
<dbReference type="RefSeq" id="WP_155711291.1">
    <property type="nucleotide sequence ID" value="NZ_BMWU01000069.1"/>
</dbReference>
<dbReference type="OrthoDB" id="114248at2"/>
<feature type="binding site" evidence="5">
    <location>
        <position position="214"/>
    </location>
    <ligand>
        <name>adenosylcob(III)alamin</name>
        <dbReference type="ChEBI" id="CHEBI:18408"/>
    </ligand>
</feature>
<dbReference type="AlphaFoldDB" id="A0A6I3XPE2"/>
<reference evidence="6 7" key="1">
    <citation type="submission" date="2019-11" db="EMBL/GenBank/DDBJ databases">
        <title>Draft Genome Sequences of Six Type Strains of the Genus Massilia.</title>
        <authorList>
            <person name="Miess H."/>
            <person name="Frediansyah A."/>
            <person name="Goeker M."/>
            <person name="Gross H."/>
        </authorList>
    </citation>
    <scope>NUCLEOTIDE SEQUENCE [LARGE SCALE GENOMIC DNA]</scope>
    <source>
        <strain evidence="6 7">DSM 17513</strain>
    </source>
</reference>
<comment type="subunit">
    <text evidence="5">The basic unit is a heterodimer which dimerizes to form tetramers. The heterotetramers trimerize; 6 large subunits form a core ring with 6 small subunits projecting outwards.</text>
</comment>
<dbReference type="GO" id="GO:0006520">
    <property type="term" value="P:amino acid metabolic process"/>
    <property type="evidence" value="ECO:0007669"/>
    <property type="project" value="InterPro"/>
</dbReference>
<keyword evidence="1 5" id="KW-0846">Cobalamin</keyword>
<evidence type="ECO:0000256" key="1">
    <source>
        <dbReference type="ARBA" id="ARBA00022628"/>
    </source>
</evidence>
<dbReference type="UniPathway" id="UPA00560"/>
<dbReference type="PANTHER" id="PTHR39330:SF1">
    <property type="entry name" value="ETHANOLAMINE AMMONIA-LYASE SMALL SUBUNIT"/>
    <property type="match status" value="1"/>
</dbReference>
<dbReference type="EC" id="4.3.1.7" evidence="5"/>
<dbReference type="HAMAP" id="MF_00601">
    <property type="entry name" value="EutC"/>
    <property type="match status" value="1"/>
</dbReference>
<comment type="function">
    <text evidence="5">Catalyzes the deamination of various vicinal amino-alcohols to oxo compounds. Allows this organism to utilize ethanolamine as the sole source of nitrogen and carbon in the presence of external vitamin B12.</text>
</comment>
<gene>
    <name evidence="5 6" type="primary">eutC</name>
    <name evidence="6" type="ORF">GJV26_24655</name>
</gene>
<proteinExistence type="inferred from homology"/>
<comment type="catalytic activity">
    <reaction evidence="5">
        <text>ethanolamine = acetaldehyde + NH4(+)</text>
        <dbReference type="Rhea" id="RHEA:15313"/>
        <dbReference type="ChEBI" id="CHEBI:15343"/>
        <dbReference type="ChEBI" id="CHEBI:28938"/>
        <dbReference type="ChEBI" id="CHEBI:57603"/>
        <dbReference type="EC" id="4.3.1.7"/>
    </reaction>
</comment>
<comment type="subcellular location">
    <subcellularLocation>
        <location evidence="5">Bacterial microcompartment</location>
    </subcellularLocation>
</comment>
<evidence type="ECO:0000256" key="2">
    <source>
        <dbReference type="ARBA" id="ARBA00023239"/>
    </source>
</evidence>
<dbReference type="GO" id="GO:0031419">
    <property type="term" value="F:cobalamin binding"/>
    <property type="evidence" value="ECO:0007669"/>
    <property type="project" value="UniProtKB-UniRule"/>
</dbReference>
<evidence type="ECO:0000256" key="4">
    <source>
        <dbReference type="ARBA" id="ARBA00024446"/>
    </source>
</evidence>
<evidence type="ECO:0000256" key="5">
    <source>
        <dbReference type="HAMAP-Rule" id="MF_00601"/>
    </source>
</evidence>
<dbReference type="Proteomes" id="UP000431684">
    <property type="component" value="Unassembled WGS sequence"/>
</dbReference>
<dbReference type="InterPro" id="IPR009246">
    <property type="entry name" value="EutC"/>
</dbReference>
<keyword evidence="4 5" id="KW-1283">Bacterial microcompartment</keyword>
<evidence type="ECO:0000256" key="3">
    <source>
        <dbReference type="ARBA" id="ARBA00023285"/>
    </source>
</evidence>
<dbReference type="EMBL" id="WNWM01000002">
    <property type="protein sequence ID" value="MUI15621.1"/>
    <property type="molecule type" value="Genomic_DNA"/>
</dbReference>
<keyword evidence="3 5" id="KW-0170">Cobalt</keyword>
<protein>
    <recommendedName>
        <fullName evidence="5">Ethanolamine ammonia-lyase small subunit</fullName>
        <shortName evidence="5">EAL small subunit</shortName>
        <ecNumber evidence="5">4.3.1.7</ecNumber>
    </recommendedName>
</protein>
<dbReference type="Pfam" id="PF05985">
    <property type="entry name" value="EutC"/>
    <property type="match status" value="1"/>
</dbReference>
<dbReference type="GO" id="GO:0031471">
    <property type="term" value="C:ethanolamine degradation polyhedral organelle"/>
    <property type="evidence" value="ECO:0007669"/>
    <property type="project" value="UniProtKB-UniRule"/>
</dbReference>
<dbReference type="GO" id="GO:0008851">
    <property type="term" value="F:ethanolamine ammonia-lyase activity"/>
    <property type="evidence" value="ECO:0007669"/>
    <property type="project" value="UniProtKB-UniRule"/>
</dbReference>
<dbReference type="GO" id="GO:0046336">
    <property type="term" value="P:ethanolamine catabolic process"/>
    <property type="evidence" value="ECO:0007669"/>
    <property type="project" value="UniProtKB-UniRule"/>
</dbReference>
<name>A0A6I3XPE2_9BURK</name>
<comment type="cofactor">
    <cofactor evidence="5">
        <name>adenosylcob(III)alamin</name>
        <dbReference type="ChEBI" id="CHEBI:18408"/>
    </cofactor>
    <text evidence="5">Binds between the large and small subunits.</text>
</comment>
<comment type="caution">
    <text evidence="6">The sequence shown here is derived from an EMBL/GenBank/DDBJ whole genome shotgun (WGS) entry which is preliminary data.</text>
</comment>
<dbReference type="Gene3D" id="3.40.50.11240">
    <property type="entry name" value="Ethanolamine ammonia-lyase light chain (EutC)"/>
    <property type="match status" value="1"/>
</dbReference>
<dbReference type="NCBIfam" id="NF003971">
    <property type="entry name" value="PRK05465.1"/>
    <property type="match status" value="1"/>
</dbReference>
<feature type="binding site" evidence="5">
    <location>
        <position position="185"/>
    </location>
    <ligand>
        <name>adenosylcob(III)alamin</name>
        <dbReference type="ChEBI" id="CHEBI:18408"/>
    </ligand>
</feature>
<dbReference type="PANTHER" id="PTHR39330">
    <property type="entry name" value="ETHANOLAMINE AMMONIA-LYASE LIGHT CHAIN"/>
    <property type="match status" value="1"/>
</dbReference>
<organism evidence="6 7">
    <name type="scientific">Pseudoduganella dura</name>
    <dbReference type="NCBI Taxonomy" id="321982"/>
    <lineage>
        <taxon>Bacteria</taxon>
        <taxon>Pseudomonadati</taxon>
        <taxon>Pseudomonadota</taxon>
        <taxon>Betaproteobacteria</taxon>
        <taxon>Burkholderiales</taxon>
        <taxon>Oxalobacteraceae</taxon>
        <taxon>Telluria group</taxon>
        <taxon>Pseudoduganella</taxon>
    </lineage>
</organism>
<dbReference type="Gene3D" id="1.10.30.40">
    <property type="entry name" value="Ethanolamine ammonia-lyase light chain (EutC), N-terminal domain"/>
    <property type="match status" value="1"/>
</dbReference>
<feature type="binding site" evidence="5">
    <location>
        <position position="164"/>
    </location>
    <ligand>
        <name>adenosylcob(III)alamin</name>
        <dbReference type="ChEBI" id="CHEBI:18408"/>
    </ligand>
</feature>
<evidence type="ECO:0000313" key="6">
    <source>
        <dbReference type="EMBL" id="MUI15621.1"/>
    </source>
</evidence>
<dbReference type="InterPro" id="IPR042251">
    <property type="entry name" value="EutC_C"/>
</dbReference>
<dbReference type="InterPro" id="IPR042255">
    <property type="entry name" value="EutC_N"/>
</dbReference>
<keyword evidence="2 5" id="KW-0456">Lyase</keyword>